<evidence type="ECO:0000313" key="7">
    <source>
        <dbReference type="Proteomes" id="UP001285441"/>
    </source>
</evidence>
<evidence type="ECO:0000256" key="4">
    <source>
        <dbReference type="SAM" id="MobiDB-lite"/>
    </source>
</evidence>
<feature type="region of interest" description="Disordered" evidence="4">
    <location>
        <begin position="42"/>
        <end position="61"/>
    </location>
</feature>
<evidence type="ECO:0000313" key="6">
    <source>
        <dbReference type="EMBL" id="KAK3385650.1"/>
    </source>
</evidence>
<dbReference type="Pfam" id="PF00011">
    <property type="entry name" value="HSP20"/>
    <property type="match status" value="1"/>
</dbReference>
<keyword evidence="1" id="KW-0346">Stress response</keyword>
<evidence type="ECO:0000256" key="2">
    <source>
        <dbReference type="PROSITE-ProRule" id="PRU00285"/>
    </source>
</evidence>
<dbReference type="Gene3D" id="2.60.40.790">
    <property type="match status" value="1"/>
</dbReference>
<comment type="similarity">
    <text evidence="2 3">Belongs to the small heat shock protein (HSP20) family.</text>
</comment>
<keyword evidence="7" id="KW-1185">Reference proteome</keyword>
<dbReference type="SUPFAM" id="SSF49764">
    <property type="entry name" value="HSP20-like chaperones"/>
    <property type="match status" value="1"/>
</dbReference>
<dbReference type="PANTHER" id="PTHR11527">
    <property type="entry name" value="HEAT-SHOCK PROTEIN 20 FAMILY MEMBER"/>
    <property type="match status" value="1"/>
</dbReference>
<protein>
    <recommendedName>
        <fullName evidence="5">SHSP domain-containing protein</fullName>
    </recommendedName>
</protein>
<evidence type="ECO:0000259" key="5">
    <source>
        <dbReference type="PROSITE" id="PS01031"/>
    </source>
</evidence>
<sequence length="261" mass="28822">MATPFAQHPHLSILPPWSTSRHSVHHDPLVTTTIPHISAGIPAKTTTATSPTPPHNESHRDHGLGLDTLARFLHAFNAHYGDTDERTRDRVAYPHFDLAESDTCYTIYGELPGLGGANVSVEIDDQQSILTVSGLLKRSFPDSESPDPGVKIVRHEPPPGTEAKKIESRDNNLVASHVEEQDGTGDSANQGARKTRDGKMVENKEQLLHWHVTERDVGHFCRTFQFPVQLADISSASASIRKGLLCVTMPKKRMARRVEIE</sequence>
<name>A0AAE0NQJ8_9PEZI</name>
<feature type="compositionally biased region" description="Basic and acidic residues" evidence="4">
    <location>
        <begin position="153"/>
        <end position="170"/>
    </location>
</feature>
<dbReference type="InterPro" id="IPR002068">
    <property type="entry name" value="A-crystallin/Hsp20_dom"/>
</dbReference>
<dbReference type="EMBL" id="JAULSW010000004">
    <property type="protein sequence ID" value="KAK3385650.1"/>
    <property type="molecule type" value="Genomic_DNA"/>
</dbReference>
<reference evidence="6" key="1">
    <citation type="journal article" date="2023" name="Mol. Phylogenet. Evol.">
        <title>Genome-scale phylogeny and comparative genomics of the fungal order Sordariales.</title>
        <authorList>
            <person name="Hensen N."/>
            <person name="Bonometti L."/>
            <person name="Westerberg I."/>
            <person name="Brannstrom I.O."/>
            <person name="Guillou S."/>
            <person name="Cros-Aarteil S."/>
            <person name="Calhoun S."/>
            <person name="Haridas S."/>
            <person name="Kuo A."/>
            <person name="Mondo S."/>
            <person name="Pangilinan J."/>
            <person name="Riley R."/>
            <person name="LaButti K."/>
            <person name="Andreopoulos B."/>
            <person name="Lipzen A."/>
            <person name="Chen C."/>
            <person name="Yan M."/>
            <person name="Daum C."/>
            <person name="Ng V."/>
            <person name="Clum A."/>
            <person name="Steindorff A."/>
            <person name="Ohm R.A."/>
            <person name="Martin F."/>
            <person name="Silar P."/>
            <person name="Natvig D.O."/>
            <person name="Lalanne C."/>
            <person name="Gautier V."/>
            <person name="Ament-Velasquez S.L."/>
            <person name="Kruys A."/>
            <person name="Hutchinson M.I."/>
            <person name="Powell A.J."/>
            <person name="Barry K."/>
            <person name="Miller A.N."/>
            <person name="Grigoriev I.V."/>
            <person name="Debuchy R."/>
            <person name="Gladieux P."/>
            <person name="Hiltunen Thoren M."/>
            <person name="Johannesson H."/>
        </authorList>
    </citation>
    <scope>NUCLEOTIDE SEQUENCE</scope>
    <source>
        <strain evidence="6">CBS 232.78</strain>
    </source>
</reference>
<dbReference type="Proteomes" id="UP001285441">
    <property type="component" value="Unassembled WGS sequence"/>
</dbReference>
<dbReference type="CDD" id="cd06464">
    <property type="entry name" value="ACD_sHsps-like"/>
    <property type="match status" value="1"/>
</dbReference>
<gene>
    <name evidence="6" type="ORF">B0H63DRAFT_449676</name>
</gene>
<reference evidence="6" key="2">
    <citation type="submission" date="2023-06" db="EMBL/GenBank/DDBJ databases">
        <authorList>
            <consortium name="Lawrence Berkeley National Laboratory"/>
            <person name="Haridas S."/>
            <person name="Hensen N."/>
            <person name="Bonometti L."/>
            <person name="Westerberg I."/>
            <person name="Brannstrom I.O."/>
            <person name="Guillou S."/>
            <person name="Cros-Aarteil S."/>
            <person name="Calhoun S."/>
            <person name="Kuo A."/>
            <person name="Mondo S."/>
            <person name="Pangilinan J."/>
            <person name="Riley R."/>
            <person name="LaButti K."/>
            <person name="Andreopoulos B."/>
            <person name="Lipzen A."/>
            <person name="Chen C."/>
            <person name="Yanf M."/>
            <person name="Daum C."/>
            <person name="Ng V."/>
            <person name="Clum A."/>
            <person name="Steindorff A."/>
            <person name="Ohm R."/>
            <person name="Martin F."/>
            <person name="Silar P."/>
            <person name="Natvig D."/>
            <person name="Lalanne C."/>
            <person name="Gautier V."/>
            <person name="Ament-velasquez S.L."/>
            <person name="Kruys A."/>
            <person name="Hutchinson M.I."/>
            <person name="Powell A.J."/>
            <person name="Barry K."/>
            <person name="Miller A.N."/>
            <person name="Grigoriev I.V."/>
            <person name="Debuchy R."/>
            <person name="Gladieux P."/>
            <person name="Thoren M.H."/>
            <person name="Johannesson H."/>
        </authorList>
    </citation>
    <scope>NUCLEOTIDE SEQUENCE</scope>
    <source>
        <strain evidence="6">CBS 232.78</strain>
    </source>
</reference>
<feature type="region of interest" description="Disordered" evidence="4">
    <location>
        <begin position="140"/>
        <end position="199"/>
    </location>
</feature>
<evidence type="ECO:0000256" key="3">
    <source>
        <dbReference type="RuleBase" id="RU003616"/>
    </source>
</evidence>
<dbReference type="InterPro" id="IPR031107">
    <property type="entry name" value="Small_HSP"/>
</dbReference>
<proteinExistence type="inferred from homology"/>
<evidence type="ECO:0000256" key="1">
    <source>
        <dbReference type="ARBA" id="ARBA00023016"/>
    </source>
</evidence>
<accession>A0AAE0NQJ8</accession>
<dbReference type="InterPro" id="IPR008978">
    <property type="entry name" value="HSP20-like_chaperone"/>
</dbReference>
<comment type="caution">
    <text evidence="6">The sequence shown here is derived from an EMBL/GenBank/DDBJ whole genome shotgun (WGS) entry which is preliminary data.</text>
</comment>
<organism evidence="6 7">
    <name type="scientific">Podospora didyma</name>
    <dbReference type="NCBI Taxonomy" id="330526"/>
    <lineage>
        <taxon>Eukaryota</taxon>
        <taxon>Fungi</taxon>
        <taxon>Dikarya</taxon>
        <taxon>Ascomycota</taxon>
        <taxon>Pezizomycotina</taxon>
        <taxon>Sordariomycetes</taxon>
        <taxon>Sordariomycetidae</taxon>
        <taxon>Sordariales</taxon>
        <taxon>Podosporaceae</taxon>
        <taxon>Podospora</taxon>
    </lineage>
</organism>
<dbReference type="PROSITE" id="PS01031">
    <property type="entry name" value="SHSP"/>
    <property type="match status" value="1"/>
</dbReference>
<feature type="domain" description="SHSP" evidence="5">
    <location>
        <begin position="87"/>
        <end position="261"/>
    </location>
</feature>
<dbReference type="AlphaFoldDB" id="A0AAE0NQJ8"/>